<evidence type="ECO:0000313" key="6">
    <source>
        <dbReference type="Proteomes" id="UP000827284"/>
    </source>
</evidence>
<evidence type="ECO:0000256" key="3">
    <source>
        <dbReference type="SAM" id="SignalP"/>
    </source>
</evidence>
<dbReference type="Gene3D" id="2.40.40.10">
    <property type="entry name" value="RlpA-like domain"/>
    <property type="match status" value="2"/>
</dbReference>
<feature type="signal peptide" evidence="3">
    <location>
        <begin position="1"/>
        <end position="18"/>
    </location>
</feature>
<gene>
    <name evidence="5" type="ORF">EMPS_05814</name>
</gene>
<dbReference type="AlphaFoldDB" id="A0A9P3HBC0"/>
<dbReference type="EMBL" id="BQFW01000008">
    <property type="protein sequence ID" value="GJJ73456.1"/>
    <property type="molecule type" value="Genomic_DNA"/>
</dbReference>
<dbReference type="Pfam" id="PF03330">
    <property type="entry name" value="DPBB_1"/>
    <property type="match status" value="1"/>
</dbReference>
<reference evidence="5" key="1">
    <citation type="submission" date="2021-11" db="EMBL/GenBank/DDBJ databases">
        <authorList>
            <person name="Herlambang A."/>
            <person name="Guo Y."/>
            <person name="Takashima Y."/>
            <person name="Nishizawa T."/>
        </authorList>
    </citation>
    <scope>NUCLEOTIDE SEQUENCE</scope>
    <source>
        <strain evidence="5">E1425</strain>
    </source>
</reference>
<feature type="region of interest" description="Disordered" evidence="2">
    <location>
        <begin position="135"/>
        <end position="198"/>
    </location>
</feature>
<evidence type="ECO:0000259" key="4">
    <source>
        <dbReference type="Pfam" id="PF03330"/>
    </source>
</evidence>
<keyword evidence="1 3" id="KW-0732">Signal</keyword>
<dbReference type="Proteomes" id="UP000827284">
    <property type="component" value="Unassembled WGS sequence"/>
</dbReference>
<sequence>MAIYSLAILAASLLGAMAAPISHGSSIAVTDKHYSGVGTLYDDRSIRGACDNIHYSLDQPFVAVSADKFGGLKGNKNVCGQYVKANRADNPNKTYEFKIVDVCEDCDDDSLDFSESALRTFTNKDSLDIEWELVGDKEDQEENEEDEEEDKPVSKSHGKDKKKELDEEDEEKDDEDDKDDKDDDKEDKHRHSDSVYHGRGTWFSDTHGSCGEDFSQDDMIVALNEAQMGQQSGSGSKCGQKIRVSAKGSSASVVVRVVDTCPSRYCSHGQLDLSRKAFQKFASLSKGVLELEWSFV</sequence>
<dbReference type="InterPro" id="IPR009009">
    <property type="entry name" value="RlpA-like_DPBB"/>
</dbReference>
<feature type="compositionally biased region" description="Acidic residues" evidence="2">
    <location>
        <begin position="166"/>
        <end position="185"/>
    </location>
</feature>
<protein>
    <recommendedName>
        <fullName evidence="4">RlpA-like protein double-psi beta-barrel domain-containing protein</fullName>
    </recommendedName>
</protein>
<evidence type="ECO:0000256" key="1">
    <source>
        <dbReference type="ARBA" id="ARBA00022729"/>
    </source>
</evidence>
<accession>A0A9P3HBC0</accession>
<dbReference type="OrthoDB" id="623670at2759"/>
<organism evidence="5 6">
    <name type="scientific">Entomortierella parvispora</name>
    <dbReference type="NCBI Taxonomy" id="205924"/>
    <lineage>
        <taxon>Eukaryota</taxon>
        <taxon>Fungi</taxon>
        <taxon>Fungi incertae sedis</taxon>
        <taxon>Mucoromycota</taxon>
        <taxon>Mortierellomycotina</taxon>
        <taxon>Mortierellomycetes</taxon>
        <taxon>Mortierellales</taxon>
        <taxon>Mortierellaceae</taxon>
        <taxon>Entomortierella</taxon>
    </lineage>
</organism>
<dbReference type="CDD" id="cd22191">
    <property type="entry name" value="DPBB_RlpA_EXP_N-like"/>
    <property type="match status" value="2"/>
</dbReference>
<feature type="compositionally biased region" description="Acidic residues" evidence="2">
    <location>
        <begin position="135"/>
        <end position="150"/>
    </location>
</feature>
<keyword evidence="6" id="KW-1185">Reference proteome</keyword>
<dbReference type="InterPro" id="IPR051477">
    <property type="entry name" value="Expansin_CellWall"/>
</dbReference>
<comment type="caution">
    <text evidence="5">The sequence shown here is derived from an EMBL/GenBank/DDBJ whole genome shotgun (WGS) entry which is preliminary data.</text>
</comment>
<feature type="chain" id="PRO_5040238050" description="RlpA-like protein double-psi beta-barrel domain-containing protein" evidence="3">
    <location>
        <begin position="19"/>
        <end position="296"/>
    </location>
</feature>
<dbReference type="PANTHER" id="PTHR31836">
    <property type="match status" value="1"/>
</dbReference>
<evidence type="ECO:0000256" key="2">
    <source>
        <dbReference type="SAM" id="MobiDB-lite"/>
    </source>
</evidence>
<dbReference type="SUPFAM" id="SSF50685">
    <property type="entry name" value="Barwin-like endoglucanases"/>
    <property type="match status" value="2"/>
</dbReference>
<dbReference type="InterPro" id="IPR036908">
    <property type="entry name" value="RlpA-like_sf"/>
</dbReference>
<reference evidence="5" key="2">
    <citation type="journal article" date="2022" name="Microbiol. Resour. Announc.">
        <title>Whole-Genome Sequence of Entomortierella parvispora E1425, a Mucoromycotan Fungus Associated with Burkholderiaceae-Related Endosymbiotic Bacteria.</title>
        <authorList>
            <person name="Herlambang A."/>
            <person name="Guo Y."/>
            <person name="Takashima Y."/>
            <person name="Narisawa K."/>
            <person name="Ohta H."/>
            <person name="Nishizawa T."/>
        </authorList>
    </citation>
    <scope>NUCLEOTIDE SEQUENCE</scope>
    <source>
        <strain evidence="5">E1425</strain>
    </source>
</reference>
<feature type="domain" description="RlpA-like protein double-psi beta-barrel" evidence="4">
    <location>
        <begin position="198"/>
        <end position="291"/>
    </location>
</feature>
<feature type="compositionally biased region" description="Basic and acidic residues" evidence="2">
    <location>
        <begin position="186"/>
        <end position="196"/>
    </location>
</feature>
<dbReference type="PANTHER" id="PTHR31836:SF28">
    <property type="entry name" value="SRCR DOMAIN-CONTAINING PROTEIN-RELATED"/>
    <property type="match status" value="1"/>
</dbReference>
<name>A0A9P3HBC0_9FUNG</name>
<proteinExistence type="predicted"/>
<evidence type="ECO:0000313" key="5">
    <source>
        <dbReference type="EMBL" id="GJJ73456.1"/>
    </source>
</evidence>